<evidence type="ECO:0000256" key="1">
    <source>
        <dbReference type="ARBA" id="ARBA00004141"/>
    </source>
</evidence>
<keyword evidence="2 5" id="KW-0812">Transmembrane</keyword>
<organism evidence="7">
    <name type="scientific">marine sediment metagenome</name>
    <dbReference type="NCBI Taxonomy" id="412755"/>
    <lineage>
        <taxon>unclassified sequences</taxon>
        <taxon>metagenomes</taxon>
        <taxon>ecological metagenomes</taxon>
    </lineage>
</organism>
<name>A0A0F9KQI6_9ZZZZ</name>
<dbReference type="EMBL" id="LAZR01012938">
    <property type="protein sequence ID" value="KKM24373.1"/>
    <property type="molecule type" value="Genomic_DNA"/>
</dbReference>
<proteinExistence type="predicted"/>
<dbReference type="GO" id="GO:0016020">
    <property type="term" value="C:membrane"/>
    <property type="evidence" value="ECO:0007669"/>
    <property type="project" value="UniProtKB-SubCell"/>
</dbReference>
<accession>A0A0F9KQI6</accession>
<keyword evidence="3 5" id="KW-1133">Transmembrane helix</keyword>
<feature type="domain" description="RDD" evidence="6">
    <location>
        <begin position="21"/>
        <end position="135"/>
    </location>
</feature>
<evidence type="ECO:0000313" key="7">
    <source>
        <dbReference type="EMBL" id="KKM24373.1"/>
    </source>
</evidence>
<feature type="transmembrane region" description="Helical" evidence="5">
    <location>
        <begin position="49"/>
        <end position="67"/>
    </location>
</feature>
<evidence type="ECO:0000256" key="5">
    <source>
        <dbReference type="SAM" id="Phobius"/>
    </source>
</evidence>
<feature type="transmembrane region" description="Helical" evidence="5">
    <location>
        <begin position="24"/>
        <end position="42"/>
    </location>
</feature>
<gene>
    <name evidence="7" type="ORF">LCGC14_1605720</name>
</gene>
<reference evidence="7" key="1">
    <citation type="journal article" date="2015" name="Nature">
        <title>Complex archaea that bridge the gap between prokaryotes and eukaryotes.</title>
        <authorList>
            <person name="Spang A."/>
            <person name="Saw J.H."/>
            <person name="Jorgensen S.L."/>
            <person name="Zaremba-Niedzwiedzka K."/>
            <person name="Martijn J."/>
            <person name="Lind A.E."/>
            <person name="van Eijk R."/>
            <person name="Schleper C."/>
            <person name="Guy L."/>
            <person name="Ettema T.J."/>
        </authorList>
    </citation>
    <scope>NUCLEOTIDE SEQUENCE</scope>
</reference>
<feature type="transmembrane region" description="Helical" evidence="5">
    <location>
        <begin position="105"/>
        <end position="126"/>
    </location>
</feature>
<protein>
    <recommendedName>
        <fullName evidence="6">RDD domain-containing protein</fullName>
    </recommendedName>
</protein>
<dbReference type="AlphaFoldDB" id="A0A0F9KQI6"/>
<sequence length="147" mass="16018">TPAHGLPDPDTEAEFYADIPTKRLFAWLIDIVFITLISVVLVPLTLFTALFYFPVLMLCVGFAYRVVGLARHSATPGMRIMSVELRAGTGARFDLPMAFLHTTGYAVSMALFPLQMISAVLMLSTARAQGLTDHMLGSAAINRAARD</sequence>
<evidence type="ECO:0000256" key="2">
    <source>
        <dbReference type="ARBA" id="ARBA00022692"/>
    </source>
</evidence>
<comment type="caution">
    <text evidence="7">The sequence shown here is derived from an EMBL/GenBank/DDBJ whole genome shotgun (WGS) entry which is preliminary data.</text>
</comment>
<comment type="subcellular location">
    <subcellularLocation>
        <location evidence="1">Membrane</location>
        <topology evidence="1">Multi-pass membrane protein</topology>
    </subcellularLocation>
</comment>
<evidence type="ECO:0000259" key="6">
    <source>
        <dbReference type="Pfam" id="PF06271"/>
    </source>
</evidence>
<evidence type="ECO:0000256" key="4">
    <source>
        <dbReference type="ARBA" id="ARBA00023136"/>
    </source>
</evidence>
<keyword evidence="4 5" id="KW-0472">Membrane</keyword>
<dbReference type="Pfam" id="PF06271">
    <property type="entry name" value="RDD"/>
    <property type="match status" value="1"/>
</dbReference>
<feature type="non-terminal residue" evidence="7">
    <location>
        <position position="1"/>
    </location>
</feature>
<evidence type="ECO:0000256" key="3">
    <source>
        <dbReference type="ARBA" id="ARBA00022989"/>
    </source>
</evidence>
<dbReference type="InterPro" id="IPR010432">
    <property type="entry name" value="RDD"/>
</dbReference>